<evidence type="ECO:0000256" key="4">
    <source>
        <dbReference type="SAM" id="Phobius"/>
    </source>
</evidence>
<dbReference type="RefSeq" id="WP_318785138.1">
    <property type="nucleotide sequence ID" value="NZ_JAWDKC010000007.1"/>
</dbReference>
<dbReference type="SUPFAM" id="SSF117074">
    <property type="entry name" value="Hypothetical protein PA1324"/>
    <property type="match status" value="1"/>
</dbReference>
<dbReference type="Pfam" id="PF17210">
    <property type="entry name" value="SdrD_B"/>
    <property type="match status" value="1"/>
</dbReference>
<evidence type="ECO:0000256" key="1">
    <source>
        <dbReference type="ARBA" id="ARBA00004613"/>
    </source>
</evidence>
<keyword evidence="3" id="KW-0732">Signal</keyword>
<keyword evidence="4" id="KW-1133">Transmembrane helix</keyword>
<keyword evidence="4" id="KW-0472">Membrane</keyword>
<evidence type="ECO:0000259" key="5">
    <source>
        <dbReference type="Pfam" id="PF17210"/>
    </source>
</evidence>
<dbReference type="InterPro" id="IPR013783">
    <property type="entry name" value="Ig-like_fold"/>
</dbReference>
<comment type="caution">
    <text evidence="6">The sequence shown here is derived from an EMBL/GenBank/DDBJ whole genome shotgun (WGS) entry which is preliminary data.</text>
</comment>
<evidence type="ECO:0000313" key="7">
    <source>
        <dbReference type="Proteomes" id="UP001272052"/>
    </source>
</evidence>
<sequence>MILTPSYMVVLIMTLFKYPEDNVTAGGIEIIKFGANSSENGLLIMEITDISQISSLDISIRANSSMVYQNENNTIKAGIYKKDTGDKYTLISNIDTLYAVNKFLNLTNGNHLPLVFTSAVGLTNPPLPSEEGDVNAYYTVNYASSMSQYYNYGTRLTFDSLELDFSDVVITTDGVPDSYANWIANSAPGDSPVIFTTLPMTNYATSESGTSVIFTPAGTTRGAFVSYTYLNFSIQTTDDFKPNATEPASINFSALKILPENLRINGRGPVIDDFALNPASPVASTLTSYTTISTLLSGYDPSAKTSLSASIVSGVGSGNYTIAYSEQFAPSSIFYEQLLFQTSFSNKKSGVNNTIHFEIPPGVTVTHLGVPKVSSFNEYEAIYLVHGGTEYLLMDTTNKQSLKINLSDKFGITLSPDEDVYLKFVNMTYLRGATASGNTLGLDYKIKFYGTTDSSVQNGNALSYFVYDYEDPFAPVQLCKLTTYATTDYIVMYSLKSQNYLTETSLVDRGDTFQMHTSFGVSGYPYSSYVSTNRYSNPVVYFSVPAGLTIGDVSVTSGSTPITSLKDSEGRALNFTPKPVTTLAGSDYGLYGDSDGQLIEVKIHLDGVGNENLQFWMNQTLNVSMEVTVPPDYPDSSINFKKGSVLVSTWDPNARGTGGQNMATLKLNETNGFPDTAGTIAAKFNDNGGYYIRSVDHTLTVSTPKAVITSAGVKIGTGYSYYDPLNPTSYPTLHAGSENEEFKLYFTNLLDEPVGTTADPTDVYFILPVNENWITNLMKQNSLDVTATGFSSGSYKIYYTDYEFKLTGDSFEYTTESLNALEAGALTWTEFPNDLSSMSDSDWGSITGIKCEFVVADPESSFELKLPFRLPTVDLDDNLYDTVAIGQTLSHIVIPSAAESADSNKLYTAAVKLTQSKEPLIFTYENTDVKEFTDSSLEYKSADSVDWYNVITADDQTRVKLFNVTVKFKGAATGATETILELDEDDIVLYFNSSDYSTETPETYIGTKYTINDSAASNPLSTIISTGSLGEYTVEYTTTEDNDSQDDSVSFKIQITKTASKISISGEDEVDPIYIGADVPEGGWPAYIRSEANLQVVDYGDTISADKIVYDTSGAFDPDVPGSYTLSYSYTDVLSNTVKKSVKISVLNKDTLNVLVTSNGVFVPGLEITVSSDDLGAFAVFDSDTGLYSAEIRATKTNPPKIDYNLKIDEIPKGLVSSAVPIEVTGLSVTYPDKAETYSVSLDPVEITVNLEDEAPVGVQKISLYKVGSDVPLLEIDVSEADPALAEAVFGPSAGEWFADGTYYLTAQLIPGYELQESLESLKFNKEISSILELKTENFDLAHEDVSIDLSVREAPMISGRVWNDENKDSLMDPEEYGISSAEVLLWDDSLSADPLMTATTDLNGNYVFVGLEKDVEYIVQIKMPSGYNQASAYTGDQSVDSSSGFNSSPVTLTDAALWEELNAGFYKTAETRTKGPGYGQATVVGGTASGGTQFIDTMGGDETGFTREDFMPEILTKNWWWLLVLLAILVFVSYYVWDYRQKQV</sequence>
<evidence type="ECO:0000256" key="2">
    <source>
        <dbReference type="ARBA" id="ARBA00022525"/>
    </source>
</evidence>
<evidence type="ECO:0000256" key="3">
    <source>
        <dbReference type="ARBA" id="ARBA00022729"/>
    </source>
</evidence>
<feature type="domain" description="SD-repeat containing protein B" evidence="5">
    <location>
        <begin position="1360"/>
        <end position="1445"/>
    </location>
</feature>
<keyword evidence="4" id="KW-0812">Transmembrane</keyword>
<keyword evidence="2" id="KW-0964">Secreted</keyword>
<keyword evidence="7" id="KW-1185">Reference proteome</keyword>
<accession>A0ABU3VMV6</accession>
<proteinExistence type="predicted"/>
<dbReference type="EMBL" id="JAWDKC010000007">
    <property type="protein sequence ID" value="MDV0444733.1"/>
    <property type="molecule type" value="Genomic_DNA"/>
</dbReference>
<comment type="subcellular location">
    <subcellularLocation>
        <location evidence="1">Secreted</location>
    </subcellularLocation>
</comment>
<protein>
    <recommendedName>
        <fullName evidence="5">SD-repeat containing protein B domain-containing protein</fullName>
    </recommendedName>
</protein>
<reference evidence="6 7" key="1">
    <citation type="submission" date="2023-06" db="EMBL/GenBank/DDBJ databases">
        <title>Genome sequence of Methanimicrococcus sp. At1.</title>
        <authorList>
            <person name="Protasov E."/>
            <person name="Platt K."/>
            <person name="Poehlein A."/>
            <person name="Daniel R."/>
            <person name="Brune A."/>
        </authorList>
    </citation>
    <scope>NUCLEOTIDE SEQUENCE [LARGE SCALE GENOMIC DNA]</scope>
    <source>
        <strain evidence="6 7">At1</strain>
    </source>
</reference>
<feature type="transmembrane region" description="Helical" evidence="4">
    <location>
        <begin position="1520"/>
        <end position="1538"/>
    </location>
</feature>
<gene>
    <name evidence="6" type="ORF">MmiAt1_02690</name>
</gene>
<name>A0ABU3VMV6_9EURY</name>
<dbReference type="Proteomes" id="UP001272052">
    <property type="component" value="Unassembled WGS sequence"/>
</dbReference>
<dbReference type="InterPro" id="IPR033764">
    <property type="entry name" value="Sdr_B"/>
</dbReference>
<evidence type="ECO:0000313" key="6">
    <source>
        <dbReference type="EMBL" id="MDV0444733.1"/>
    </source>
</evidence>
<organism evidence="6 7">
    <name type="scientific">Methanimicrococcus hacksteinii</name>
    <dbReference type="NCBI Taxonomy" id="3028293"/>
    <lineage>
        <taxon>Archaea</taxon>
        <taxon>Methanobacteriati</taxon>
        <taxon>Methanobacteriota</taxon>
        <taxon>Stenosarchaea group</taxon>
        <taxon>Methanomicrobia</taxon>
        <taxon>Methanosarcinales</taxon>
        <taxon>Methanosarcinaceae</taxon>
        <taxon>Methanimicrococcus</taxon>
    </lineage>
</organism>
<dbReference type="Gene3D" id="2.60.40.10">
    <property type="entry name" value="Immunoglobulins"/>
    <property type="match status" value="2"/>
</dbReference>